<accession>A0ABM1JUU6</accession>
<dbReference type="GeneID" id="107109177"/>
<reference evidence="10" key="1">
    <citation type="submission" date="2025-08" db="UniProtKB">
        <authorList>
            <consortium name="RefSeq"/>
        </authorList>
    </citation>
    <scope>IDENTIFICATION</scope>
</reference>
<dbReference type="PANTHER" id="PTHR47968">
    <property type="entry name" value="CENTROMERE PROTEIN E"/>
    <property type="match status" value="1"/>
</dbReference>
<proteinExistence type="inferred from homology"/>
<dbReference type="RefSeq" id="XP_015265233.1">
    <property type="nucleotide sequence ID" value="XM_015409747.1"/>
</dbReference>
<comment type="subcellular location">
    <subcellularLocation>
        <location evidence="1">Cytoplasm</location>
        <location evidence="1">Cytoskeleton</location>
    </subcellularLocation>
</comment>
<keyword evidence="3 6" id="KW-0067">ATP-binding</keyword>
<evidence type="ECO:0000259" key="8">
    <source>
        <dbReference type="PROSITE" id="PS50067"/>
    </source>
</evidence>
<evidence type="ECO:0000256" key="4">
    <source>
        <dbReference type="ARBA" id="ARBA00023212"/>
    </source>
</evidence>
<evidence type="ECO:0000256" key="7">
    <source>
        <dbReference type="SAM" id="MobiDB-lite"/>
    </source>
</evidence>
<evidence type="ECO:0000256" key="1">
    <source>
        <dbReference type="ARBA" id="ARBA00004245"/>
    </source>
</evidence>
<gene>
    <name evidence="10" type="primary">LOC107109177</name>
</gene>
<keyword evidence="9" id="KW-1185">Reference proteome</keyword>
<feature type="non-terminal residue" evidence="10">
    <location>
        <position position="351"/>
    </location>
</feature>
<organism evidence="9 10">
    <name type="scientific">Gekko japonicus</name>
    <name type="common">Schlegel's Japanese gecko</name>
    <dbReference type="NCBI Taxonomy" id="146911"/>
    <lineage>
        <taxon>Eukaryota</taxon>
        <taxon>Metazoa</taxon>
        <taxon>Chordata</taxon>
        <taxon>Craniata</taxon>
        <taxon>Vertebrata</taxon>
        <taxon>Euteleostomi</taxon>
        <taxon>Lepidosauria</taxon>
        <taxon>Squamata</taxon>
        <taxon>Bifurcata</taxon>
        <taxon>Gekkota</taxon>
        <taxon>Gekkonidae</taxon>
        <taxon>Gekkoninae</taxon>
        <taxon>Gekko</taxon>
    </lineage>
</organism>
<dbReference type="Proteomes" id="UP000694871">
    <property type="component" value="Unplaced"/>
</dbReference>
<keyword evidence="6" id="KW-0493">Microtubule</keyword>
<sequence>MVPVPSAEQGNVSVVVRVRPQASWEQESNRPSVVHVVNDCLLVFDPEEPSPPGILAGLQGYDSAPRRKGKDLKFVFDRVFGESATQAEVFENTTKEVLDGVLNGYNCSAFLKSVRVLPQTAEQLLDMLARGNQNRTQHPTDINATSSRSHAIFQIYVKQRGSAVGVTRDLRVAKMSLIDLAGSERASVANTKGERLREGANINRSLLALINVINALADAKSKKPHIPYRDSKLTRLLKDSIGGNCRTIMIAAVSPSVLSYEDTYNTLRYANRAKEIKLLVADLQGRLRAYEEKGSPRNPPGLAPPGPEQAELLRVKEAGLAPEGDQQAEAESERLKLGCGTSCLGERSPKQ</sequence>
<dbReference type="Pfam" id="PF00225">
    <property type="entry name" value="Kinesin"/>
    <property type="match status" value="2"/>
</dbReference>
<dbReference type="Gene3D" id="3.40.850.10">
    <property type="entry name" value="Kinesin motor domain"/>
    <property type="match status" value="2"/>
</dbReference>
<feature type="region of interest" description="Disordered" evidence="7">
    <location>
        <begin position="291"/>
        <end position="333"/>
    </location>
</feature>
<feature type="domain" description="Kinesin motor" evidence="8">
    <location>
        <begin position="11"/>
        <end position="110"/>
    </location>
</feature>
<comment type="similarity">
    <text evidence="5 6">Belongs to the TRAFAC class myosin-kinesin ATPase superfamily. Kinesin family.</text>
</comment>
<keyword evidence="4" id="KW-0206">Cytoskeleton</keyword>
<evidence type="ECO:0000256" key="2">
    <source>
        <dbReference type="ARBA" id="ARBA00022741"/>
    </source>
</evidence>
<dbReference type="InterPro" id="IPR036961">
    <property type="entry name" value="Kinesin_motor_dom_sf"/>
</dbReference>
<evidence type="ECO:0000256" key="6">
    <source>
        <dbReference type="RuleBase" id="RU000394"/>
    </source>
</evidence>
<evidence type="ECO:0000256" key="3">
    <source>
        <dbReference type="ARBA" id="ARBA00022840"/>
    </source>
</evidence>
<dbReference type="PROSITE" id="PS00411">
    <property type="entry name" value="KINESIN_MOTOR_1"/>
    <property type="match status" value="1"/>
</dbReference>
<dbReference type="PROSITE" id="PS50067">
    <property type="entry name" value="KINESIN_MOTOR_2"/>
    <property type="match status" value="2"/>
</dbReference>
<dbReference type="InterPro" id="IPR001752">
    <property type="entry name" value="Kinesin_motor_dom"/>
</dbReference>
<dbReference type="InterPro" id="IPR027417">
    <property type="entry name" value="P-loop_NTPase"/>
</dbReference>
<dbReference type="SMART" id="SM00129">
    <property type="entry name" value="KISc"/>
    <property type="match status" value="1"/>
</dbReference>
<dbReference type="PRINTS" id="PR00380">
    <property type="entry name" value="KINESINHEAVY"/>
</dbReference>
<evidence type="ECO:0000313" key="10">
    <source>
        <dbReference type="RefSeq" id="XP_015265233.1"/>
    </source>
</evidence>
<comment type="caution">
    <text evidence="5">Lacks conserved residue(s) required for the propagation of feature annotation.</text>
</comment>
<keyword evidence="4" id="KW-0963">Cytoplasm</keyword>
<keyword evidence="2 6" id="KW-0547">Nucleotide-binding</keyword>
<evidence type="ECO:0000313" key="9">
    <source>
        <dbReference type="Proteomes" id="UP000694871"/>
    </source>
</evidence>
<feature type="compositionally biased region" description="Pro residues" evidence="7">
    <location>
        <begin position="297"/>
        <end position="307"/>
    </location>
</feature>
<dbReference type="PANTHER" id="PTHR47968:SF71">
    <property type="entry name" value="KINESIN-LIKE PROTEIN"/>
    <property type="match status" value="1"/>
</dbReference>
<feature type="domain" description="Kinesin motor" evidence="8">
    <location>
        <begin position="116"/>
        <end position="276"/>
    </location>
</feature>
<evidence type="ECO:0000256" key="5">
    <source>
        <dbReference type="PROSITE-ProRule" id="PRU00283"/>
    </source>
</evidence>
<name>A0ABM1JUU6_GEKJA</name>
<dbReference type="SUPFAM" id="SSF52540">
    <property type="entry name" value="P-loop containing nucleoside triphosphate hydrolases"/>
    <property type="match status" value="1"/>
</dbReference>
<protein>
    <recommendedName>
        <fullName evidence="6">Kinesin-like protein</fullName>
    </recommendedName>
</protein>
<dbReference type="InterPro" id="IPR019821">
    <property type="entry name" value="Kinesin_motor_CS"/>
</dbReference>
<dbReference type="InterPro" id="IPR027640">
    <property type="entry name" value="Kinesin-like_fam"/>
</dbReference>
<keyword evidence="6" id="KW-0505">Motor protein</keyword>